<evidence type="ECO:0000313" key="3">
    <source>
        <dbReference type="EMBL" id="GFR61123.1"/>
    </source>
</evidence>
<evidence type="ECO:0000313" key="4">
    <source>
        <dbReference type="Proteomes" id="UP000762676"/>
    </source>
</evidence>
<name>A0AAV4EJH0_9GAST</name>
<keyword evidence="2" id="KW-0732">Signal</keyword>
<sequence>MEAILLNIFRSILRIATLTCPCSYFSGGSDNPTDGHECPKLTDDEKVFIFFDDALGEMAIAQLEILTRELFQEYINKSDEERAEKVPLFDRWLEELREEITRNCEGCRNEEANQLGHECLMFPQTINVHTEDMVRRLNLQDPTEEEQVLNSMTTTKPALKDPLSSATKSLDNEISAVLEDEHSTDSEKLLQYHQLLHRYLTRHNQLTHRPLGKLELPDTETKENPSFNSSRMEQRIIESVPLTMKKKAKLLLDHLKDAENIGWNEQSELVVRGKTIQGSNLSDLVNDVLRQRKNSAAPQGWETFARALNEINTPRELVGHQARWDFMKRENKKRGNHGDEANTDQSFSRTQFEKIPVESSPLVSKRKRRQRKAPNWLTF</sequence>
<gene>
    <name evidence="3" type="ORF">ElyMa_001837900</name>
</gene>
<feature type="signal peptide" evidence="2">
    <location>
        <begin position="1"/>
        <end position="18"/>
    </location>
</feature>
<dbReference type="Proteomes" id="UP000762676">
    <property type="component" value="Unassembled WGS sequence"/>
</dbReference>
<reference evidence="3 4" key="1">
    <citation type="journal article" date="2021" name="Elife">
        <title>Chloroplast acquisition without the gene transfer in kleptoplastic sea slugs, Plakobranchus ocellatus.</title>
        <authorList>
            <person name="Maeda T."/>
            <person name="Takahashi S."/>
            <person name="Yoshida T."/>
            <person name="Shimamura S."/>
            <person name="Takaki Y."/>
            <person name="Nagai Y."/>
            <person name="Toyoda A."/>
            <person name="Suzuki Y."/>
            <person name="Arimoto A."/>
            <person name="Ishii H."/>
            <person name="Satoh N."/>
            <person name="Nishiyama T."/>
            <person name="Hasebe M."/>
            <person name="Maruyama T."/>
            <person name="Minagawa J."/>
            <person name="Obokata J."/>
            <person name="Shigenobu S."/>
        </authorList>
    </citation>
    <scope>NUCLEOTIDE SEQUENCE [LARGE SCALE GENOMIC DNA]</scope>
</reference>
<dbReference type="AlphaFoldDB" id="A0AAV4EJH0"/>
<proteinExistence type="predicted"/>
<accession>A0AAV4EJH0</accession>
<feature type="chain" id="PRO_5043483993" evidence="2">
    <location>
        <begin position="19"/>
        <end position="379"/>
    </location>
</feature>
<evidence type="ECO:0000256" key="2">
    <source>
        <dbReference type="SAM" id="SignalP"/>
    </source>
</evidence>
<feature type="region of interest" description="Disordered" evidence="1">
    <location>
        <begin position="330"/>
        <end position="379"/>
    </location>
</feature>
<comment type="caution">
    <text evidence="3">The sequence shown here is derived from an EMBL/GenBank/DDBJ whole genome shotgun (WGS) entry which is preliminary data.</text>
</comment>
<protein>
    <submittedName>
        <fullName evidence="3">Uncharacterized protein</fullName>
    </submittedName>
</protein>
<keyword evidence="4" id="KW-1185">Reference proteome</keyword>
<dbReference type="EMBL" id="BMAT01003712">
    <property type="protein sequence ID" value="GFR61123.1"/>
    <property type="molecule type" value="Genomic_DNA"/>
</dbReference>
<evidence type="ECO:0000256" key="1">
    <source>
        <dbReference type="SAM" id="MobiDB-lite"/>
    </source>
</evidence>
<organism evidence="3 4">
    <name type="scientific">Elysia marginata</name>
    <dbReference type="NCBI Taxonomy" id="1093978"/>
    <lineage>
        <taxon>Eukaryota</taxon>
        <taxon>Metazoa</taxon>
        <taxon>Spiralia</taxon>
        <taxon>Lophotrochozoa</taxon>
        <taxon>Mollusca</taxon>
        <taxon>Gastropoda</taxon>
        <taxon>Heterobranchia</taxon>
        <taxon>Euthyneura</taxon>
        <taxon>Panpulmonata</taxon>
        <taxon>Sacoglossa</taxon>
        <taxon>Placobranchoidea</taxon>
        <taxon>Plakobranchidae</taxon>
        <taxon>Elysia</taxon>
    </lineage>
</organism>